<keyword evidence="1" id="KW-1133">Transmembrane helix</keyword>
<keyword evidence="3" id="KW-1185">Reference proteome</keyword>
<dbReference type="Proteomes" id="UP000215185">
    <property type="component" value="Chromosome 1"/>
</dbReference>
<reference evidence="2 3" key="1">
    <citation type="submission" date="2017-06" db="EMBL/GenBank/DDBJ databases">
        <authorList>
            <consortium name="Pathogen Informatics"/>
        </authorList>
    </citation>
    <scope>NUCLEOTIDE SEQUENCE [LARGE SCALE GENOMIC DNA]</scope>
    <source>
        <strain evidence="2 3">NCTC13788</strain>
    </source>
</reference>
<keyword evidence="1" id="KW-0812">Transmembrane</keyword>
<dbReference type="EMBL" id="LT906439">
    <property type="protein sequence ID" value="SNU88078.1"/>
    <property type="molecule type" value="Genomic_DNA"/>
</dbReference>
<accession>A0A239STB0</accession>
<keyword evidence="1" id="KW-0472">Membrane</keyword>
<feature type="transmembrane region" description="Helical" evidence="1">
    <location>
        <begin position="36"/>
        <end position="53"/>
    </location>
</feature>
<evidence type="ECO:0000256" key="1">
    <source>
        <dbReference type="SAM" id="Phobius"/>
    </source>
</evidence>
<evidence type="ECO:0000313" key="3">
    <source>
        <dbReference type="Proteomes" id="UP000215185"/>
    </source>
</evidence>
<gene>
    <name evidence="2" type="ORF">SAMEA4412692_00886</name>
</gene>
<evidence type="ECO:0000313" key="2">
    <source>
        <dbReference type="EMBL" id="SNU88078.1"/>
    </source>
</evidence>
<dbReference type="AlphaFoldDB" id="A0A239STB0"/>
<protein>
    <submittedName>
        <fullName evidence="2">Uncharacterized protein</fullName>
    </submittedName>
</protein>
<organism evidence="2 3">
    <name type="scientific">Streptococcus merionis</name>
    <dbReference type="NCBI Taxonomy" id="400065"/>
    <lineage>
        <taxon>Bacteria</taxon>
        <taxon>Bacillati</taxon>
        <taxon>Bacillota</taxon>
        <taxon>Bacilli</taxon>
        <taxon>Lactobacillales</taxon>
        <taxon>Streptococcaceae</taxon>
        <taxon>Streptococcus</taxon>
    </lineage>
</organism>
<feature type="transmembrane region" description="Helical" evidence="1">
    <location>
        <begin position="12"/>
        <end position="30"/>
    </location>
</feature>
<name>A0A239STB0_9STRE</name>
<dbReference type="KEGG" id="smen:SAMEA4412692_0886"/>
<sequence length="56" mass="6242">MHRQLLHDKRWLSISGFITLLVLTLLPLALIQPGMVVIGILLISSLIGVGYFVQDQ</sequence>
<proteinExistence type="predicted"/>